<name>A0ABW1AAP3_9ACTN</name>
<keyword evidence="2" id="KW-1185">Reference proteome</keyword>
<dbReference type="RefSeq" id="WP_378286969.1">
    <property type="nucleotide sequence ID" value="NZ_JBHSON010000063.1"/>
</dbReference>
<protein>
    <recommendedName>
        <fullName evidence="3">Small secreted protein</fullName>
    </recommendedName>
</protein>
<dbReference type="Proteomes" id="UP001596074">
    <property type="component" value="Unassembled WGS sequence"/>
</dbReference>
<dbReference type="PROSITE" id="PS51257">
    <property type="entry name" value="PROKAR_LIPOPROTEIN"/>
    <property type="match status" value="1"/>
</dbReference>
<evidence type="ECO:0000313" key="2">
    <source>
        <dbReference type="Proteomes" id="UP001596074"/>
    </source>
</evidence>
<evidence type="ECO:0000313" key="1">
    <source>
        <dbReference type="EMBL" id="MFC5751094.1"/>
    </source>
</evidence>
<accession>A0ABW1AAP3</accession>
<sequence length="127" mass="13031">MRNAAVRALTGGVLALGAPGLLGGCGLLGGDNSAQVCADTRKAFEQYITQVRSVAANKPEQWKQATEQLAGKVEGLSGQAENPELKKALKEEGGRLRGAATSVGTGDAAQLNTVITQTPQRIGRACA</sequence>
<evidence type="ECO:0008006" key="3">
    <source>
        <dbReference type="Google" id="ProtNLM"/>
    </source>
</evidence>
<gene>
    <name evidence="1" type="ORF">ACFPZN_36230</name>
</gene>
<organism evidence="1 2">
    <name type="scientific">Actinomadura rugatobispora</name>
    <dbReference type="NCBI Taxonomy" id="1994"/>
    <lineage>
        <taxon>Bacteria</taxon>
        <taxon>Bacillati</taxon>
        <taxon>Actinomycetota</taxon>
        <taxon>Actinomycetes</taxon>
        <taxon>Streptosporangiales</taxon>
        <taxon>Thermomonosporaceae</taxon>
        <taxon>Actinomadura</taxon>
    </lineage>
</organism>
<reference evidence="2" key="1">
    <citation type="journal article" date="2019" name="Int. J. Syst. Evol. Microbiol.">
        <title>The Global Catalogue of Microorganisms (GCM) 10K type strain sequencing project: providing services to taxonomists for standard genome sequencing and annotation.</title>
        <authorList>
            <consortium name="The Broad Institute Genomics Platform"/>
            <consortium name="The Broad Institute Genome Sequencing Center for Infectious Disease"/>
            <person name="Wu L."/>
            <person name="Ma J."/>
        </authorList>
    </citation>
    <scope>NUCLEOTIDE SEQUENCE [LARGE SCALE GENOMIC DNA]</scope>
    <source>
        <strain evidence="2">KCTC 42087</strain>
    </source>
</reference>
<comment type="caution">
    <text evidence="1">The sequence shown here is derived from an EMBL/GenBank/DDBJ whole genome shotgun (WGS) entry which is preliminary data.</text>
</comment>
<proteinExistence type="predicted"/>
<dbReference type="EMBL" id="JBHSON010000063">
    <property type="protein sequence ID" value="MFC5751094.1"/>
    <property type="molecule type" value="Genomic_DNA"/>
</dbReference>